<evidence type="ECO:0000313" key="3">
    <source>
        <dbReference type="Proteomes" id="UP001230207"/>
    </source>
</evidence>
<accession>A0ABU0BQ40</accession>
<dbReference type="RefSeq" id="WP_307230045.1">
    <property type="nucleotide sequence ID" value="NZ_JAUSVF010000001.1"/>
</dbReference>
<evidence type="ECO:0000259" key="1">
    <source>
        <dbReference type="Pfam" id="PF01510"/>
    </source>
</evidence>
<keyword evidence="3" id="KW-1185">Reference proteome</keyword>
<reference evidence="2 3" key="1">
    <citation type="submission" date="2023-07" db="EMBL/GenBank/DDBJ databases">
        <title>Genomic Encyclopedia of Type Strains, Phase IV (KMG-IV): sequencing the most valuable type-strain genomes for metagenomic binning, comparative biology and taxonomic classification.</title>
        <authorList>
            <person name="Goeker M."/>
        </authorList>
    </citation>
    <scope>NUCLEOTIDE SEQUENCE [LARGE SCALE GENOMIC DNA]</scope>
    <source>
        <strain evidence="2 3">DSM 1112</strain>
    </source>
</reference>
<comment type="caution">
    <text evidence="2">The sequence shown here is derived from an EMBL/GenBank/DDBJ whole genome shotgun (WGS) entry which is preliminary data.</text>
</comment>
<dbReference type="Gene3D" id="3.40.80.10">
    <property type="entry name" value="Peptidoglycan recognition protein-like"/>
    <property type="match status" value="1"/>
</dbReference>
<dbReference type="SUPFAM" id="SSF55846">
    <property type="entry name" value="N-acetylmuramoyl-L-alanine amidase-like"/>
    <property type="match status" value="1"/>
</dbReference>
<protein>
    <recommendedName>
        <fullName evidence="1">N-acetylmuramoyl-L-alanine amidase domain-containing protein</fullName>
    </recommendedName>
</protein>
<organism evidence="2 3">
    <name type="scientific">Pararhizobium capsulatum DSM 1112</name>
    <dbReference type="NCBI Taxonomy" id="1121113"/>
    <lineage>
        <taxon>Bacteria</taxon>
        <taxon>Pseudomonadati</taxon>
        <taxon>Pseudomonadota</taxon>
        <taxon>Alphaproteobacteria</taxon>
        <taxon>Hyphomicrobiales</taxon>
        <taxon>Rhizobiaceae</taxon>
        <taxon>Rhizobium/Agrobacterium group</taxon>
        <taxon>Pararhizobium</taxon>
    </lineage>
</organism>
<feature type="domain" description="N-acetylmuramoyl-L-alanine amidase" evidence="1">
    <location>
        <begin position="34"/>
        <end position="132"/>
    </location>
</feature>
<sequence length="203" mass="21874">MAYSLIWLPEVLRQAGLKVAETDGWANRGRAEMGRVRGVMCHHTGSSGLGNMPTLGMLKTGRGGQNPLPGPLSQLGLGRDGTYYIVAAGRANHAGGGNWRTLTTGNSSFIGIEAENGGTRADKWPDVQMDVCGRPGKCKQNLSSVRACGRVLTCVRPRKATSTRRGPLWNTWIRSNSLRRARGTHPLTGCSDPVSDRLPIILR</sequence>
<dbReference type="Pfam" id="PF01510">
    <property type="entry name" value="Amidase_2"/>
    <property type="match status" value="1"/>
</dbReference>
<evidence type="ECO:0000313" key="2">
    <source>
        <dbReference type="EMBL" id="MDQ0320358.1"/>
    </source>
</evidence>
<name>A0ABU0BQ40_9HYPH</name>
<dbReference type="EMBL" id="JAUSVF010000001">
    <property type="protein sequence ID" value="MDQ0320358.1"/>
    <property type="molecule type" value="Genomic_DNA"/>
</dbReference>
<dbReference type="InterPro" id="IPR002502">
    <property type="entry name" value="Amidase_domain"/>
</dbReference>
<gene>
    <name evidence="2" type="ORF">QO002_002496</name>
</gene>
<proteinExistence type="predicted"/>
<dbReference type="Proteomes" id="UP001230207">
    <property type="component" value="Unassembled WGS sequence"/>
</dbReference>
<dbReference type="InterPro" id="IPR036505">
    <property type="entry name" value="Amidase/PGRP_sf"/>
</dbReference>